<feature type="domain" description="Myosin motor" evidence="12">
    <location>
        <begin position="14"/>
        <end position="711"/>
    </location>
</feature>
<keyword evidence="2 8" id="KW-0728">SH3 domain</keyword>
<dbReference type="Gene3D" id="3.40.850.10">
    <property type="entry name" value="Kinesin motor domain"/>
    <property type="match status" value="1"/>
</dbReference>
<dbReference type="GO" id="GO:0000146">
    <property type="term" value="F:microfilament motor activity"/>
    <property type="evidence" value="ECO:0007669"/>
    <property type="project" value="TreeGrafter"/>
</dbReference>
<feature type="domain" description="SH3" evidence="11">
    <location>
        <begin position="1069"/>
        <end position="1140"/>
    </location>
</feature>
<dbReference type="GO" id="GO:0060972">
    <property type="term" value="P:left/right pattern formation"/>
    <property type="evidence" value="ECO:0007669"/>
    <property type="project" value="UniProtKB-ARBA"/>
</dbReference>
<dbReference type="eggNOG" id="KOG0162">
    <property type="taxonomic scope" value="Eukaryota"/>
</dbReference>
<evidence type="ECO:0000313" key="15">
    <source>
        <dbReference type="Proteomes" id="UP000008068"/>
    </source>
</evidence>
<dbReference type="Proteomes" id="UP000008068">
    <property type="component" value="Unassembled WGS sequence"/>
</dbReference>
<dbReference type="Gene3D" id="1.20.120.720">
    <property type="entry name" value="Myosin VI head, motor domain, U50 subdomain"/>
    <property type="match status" value="1"/>
</dbReference>
<dbReference type="CDD" id="cd01378">
    <property type="entry name" value="MYSc_Myo1"/>
    <property type="match status" value="1"/>
</dbReference>
<dbReference type="GO" id="GO:0005886">
    <property type="term" value="C:plasma membrane"/>
    <property type="evidence" value="ECO:0007669"/>
    <property type="project" value="TreeGrafter"/>
</dbReference>
<dbReference type="InterPro" id="IPR001609">
    <property type="entry name" value="Myosin_head_motor_dom-like"/>
</dbReference>
<feature type="compositionally biased region" description="Polar residues" evidence="10">
    <location>
        <begin position="917"/>
        <end position="927"/>
    </location>
</feature>
<dbReference type="InParanoid" id="G0NXT9"/>
<dbReference type="InterPro" id="IPR010926">
    <property type="entry name" value="Myosin_TH1"/>
</dbReference>
<dbReference type="FunFam" id="1.20.58.530:FF:000007">
    <property type="entry name" value="Myosin IE"/>
    <property type="match status" value="1"/>
</dbReference>
<dbReference type="PANTHER" id="PTHR13140">
    <property type="entry name" value="MYOSIN"/>
    <property type="match status" value="1"/>
</dbReference>
<dbReference type="InterPro" id="IPR036072">
    <property type="entry name" value="MYSc_Myo1"/>
</dbReference>
<dbReference type="STRING" id="135651.G0NXT9"/>
<organism evidence="15">
    <name type="scientific">Caenorhabditis brenneri</name>
    <name type="common">Nematode worm</name>
    <dbReference type="NCBI Taxonomy" id="135651"/>
    <lineage>
        <taxon>Eukaryota</taxon>
        <taxon>Metazoa</taxon>
        <taxon>Ecdysozoa</taxon>
        <taxon>Nematoda</taxon>
        <taxon>Chromadorea</taxon>
        <taxon>Rhabditida</taxon>
        <taxon>Rhabditina</taxon>
        <taxon>Rhabditomorpha</taxon>
        <taxon>Rhabditoidea</taxon>
        <taxon>Rhabditidae</taxon>
        <taxon>Peloderinae</taxon>
        <taxon>Caenorhabditis</taxon>
    </lineage>
</organism>
<evidence type="ECO:0000256" key="7">
    <source>
        <dbReference type="ARBA" id="ARBA00023203"/>
    </source>
</evidence>
<evidence type="ECO:0000259" key="12">
    <source>
        <dbReference type="PROSITE" id="PS51456"/>
    </source>
</evidence>
<evidence type="ECO:0000256" key="3">
    <source>
        <dbReference type="ARBA" id="ARBA00022741"/>
    </source>
</evidence>
<evidence type="ECO:0000256" key="8">
    <source>
        <dbReference type="PROSITE-ProRule" id="PRU00192"/>
    </source>
</evidence>
<dbReference type="FunFam" id="1.10.10.820:FF:000001">
    <property type="entry name" value="Myosin heavy chain"/>
    <property type="match status" value="1"/>
</dbReference>
<evidence type="ECO:0000256" key="6">
    <source>
        <dbReference type="ARBA" id="ARBA00023175"/>
    </source>
</evidence>
<dbReference type="InterPro" id="IPR027417">
    <property type="entry name" value="P-loop_NTPase"/>
</dbReference>
<proteinExistence type="inferred from homology"/>
<reference evidence="15" key="1">
    <citation type="submission" date="2011-07" db="EMBL/GenBank/DDBJ databases">
        <authorList>
            <consortium name="Caenorhabditis brenneri Sequencing and Analysis Consortium"/>
            <person name="Wilson R.K."/>
        </authorList>
    </citation>
    <scope>NUCLEOTIDE SEQUENCE [LARGE SCALE GENOMIC DNA]</scope>
    <source>
        <strain evidence="15">PB2801</strain>
    </source>
</reference>
<evidence type="ECO:0000259" key="11">
    <source>
        <dbReference type="PROSITE" id="PS50002"/>
    </source>
</evidence>
<feature type="compositionally biased region" description="Polar residues" evidence="10">
    <location>
        <begin position="976"/>
        <end position="985"/>
    </location>
</feature>
<evidence type="ECO:0000256" key="5">
    <source>
        <dbReference type="ARBA" id="ARBA00023123"/>
    </source>
</evidence>
<dbReference type="GO" id="GO:0007015">
    <property type="term" value="P:actin filament organization"/>
    <property type="evidence" value="ECO:0007669"/>
    <property type="project" value="TreeGrafter"/>
</dbReference>
<dbReference type="SUPFAM" id="SSF50044">
    <property type="entry name" value="SH3-domain"/>
    <property type="match status" value="1"/>
</dbReference>
<evidence type="ECO:0000256" key="1">
    <source>
        <dbReference type="ARBA" id="ARBA00008314"/>
    </source>
</evidence>
<evidence type="ECO:0000256" key="9">
    <source>
        <dbReference type="PROSITE-ProRule" id="PRU00782"/>
    </source>
</evidence>
<gene>
    <name evidence="14" type="ORF">CAEBREN_29648</name>
</gene>
<keyword evidence="3 9" id="KW-0547">Nucleotide-binding</keyword>
<feature type="compositionally biased region" description="Low complexity" evidence="10">
    <location>
        <begin position="1039"/>
        <end position="1052"/>
    </location>
</feature>
<name>G0NXT9_CAEBE</name>
<dbReference type="Gene3D" id="1.10.10.820">
    <property type="match status" value="1"/>
</dbReference>
<evidence type="ECO:0000313" key="14">
    <source>
        <dbReference type="EMBL" id="EGT39671.1"/>
    </source>
</evidence>
<dbReference type="Pfam" id="PF14604">
    <property type="entry name" value="SH3_9"/>
    <property type="match status" value="1"/>
</dbReference>
<dbReference type="Gene3D" id="1.20.58.530">
    <property type="match status" value="1"/>
</dbReference>
<dbReference type="Pfam" id="PF00063">
    <property type="entry name" value="Myosin_head"/>
    <property type="match status" value="1"/>
</dbReference>
<feature type="region of interest" description="Actin-binding" evidence="9">
    <location>
        <begin position="588"/>
        <end position="610"/>
    </location>
</feature>
<dbReference type="GO" id="GO:0005737">
    <property type="term" value="C:cytoplasm"/>
    <property type="evidence" value="ECO:0007669"/>
    <property type="project" value="TreeGrafter"/>
</dbReference>
<feature type="compositionally biased region" description="Pro residues" evidence="10">
    <location>
        <begin position="1053"/>
        <end position="1067"/>
    </location>
</feature>
<feature type="compositionally biased region" description="Polar residues" evidence="10">
    <location>
        <begin position="946"/>
        <end position="955"/>
    </location>
</feature>
<keyword evidence="5 9" id="KW-0518">Myosin</keyword>
<feature type="compositionally biased region" description="Polar residues" evidence="10">
    <location>
        <begin position="993"/>
        <end position="1018"/>
    </location>
</feature>
<dbReference type="FunCoup" id="G0NXT9">
    <property type="interactions" value="611"/>
</dbReference>
<dbReference type="Pfam" id="PF06017">
    <property type="entry name" value="Myosin_TH1"/>
    <property type="match status" value="1"/>
</dbReference>
<dbReference type="OrthoDB" id="6108017at2759"/>
<dbReference type="GO" id="GO:0051015">
    <property type="term" value="F:actin filament binding"/>
    <property type="evidence" value="ECO:0007669"/>
    <property type="project" value="TreeGrafter"/>
</dbReference>
<dbReference type="GO" id="GO:0005902">
    <property type="term" value="C:microvillus"/>
    <property type="evidence" value="ECO:0007669"/>
    <property type="project" value="TreeGrafter"/>
</dbReference>
<dbReference type="PRINTS" id="PR00193">
    <property type="entry name" value="MYOSINHEAVY"/>
</dbReference>
<dbReference type="GO" id="GO:0006897">
    <property type="term" value="P:endocytosis"/>
    <property type="evidence" value="ECO:0007669"/>
    <property type="project" value="TreeGrafter"/>
</dbReference>
<feature type="region of interest" description="Disordered" evidence="10">
    <location>
        <begin position="913"/>
        <end position="1018"/>
    </location>
</feature>
<feature type="domain" description="TH1" evidence="13">
    <location>
        <begin position="749"/>
        <end position="943"/>
    </location>
</feature>
<dbReference type="InterPro" id="IPR036961">
    <property type="entry name" value="Kinesin_motor_dom_sf"/>
</dbReference>
<dbReference type="GO" id="GO:0016459">
    <property type="term" value="C:myosin complex"/>
    <property type="evidence" value="ECO:0007669"/>
    <property type="project" value="UniProtKB-KW"/>
</dbReference>
<accession>G0NXT9</accession>
<dbReference type="PROSITE" id="PS50002">
    <property type="entry name" value="SH3"/>
    <property type="match status" value="1"/>
</dbReference>
<evidence type="ECO:0000256" key="2">
    <source>
        <dbReference type="ARBA" id="ARBA00022443"/>
    </source>
</evidence>
<dbReference type="AlphaFoldDB" id="G0NXT9"/>
<dbReference type="PANTHER" id="PTHR13140:SF729">
    <property type="entry name" value="UNCONVENTIONAL MYOSIN-IE"/>
    <property type="match status" value="1"/>
</dbReference>
<dbReference type="EMBL" id="GL379974">
    <property type="protein sequence ID" value="EGT39671.1"/>
    <property type="molecule type" value="Genomic_DNA"/>
</dbReference>
<evidence type="ECO:0000256" key="10">
    <source>
        <dbReference type="SAM" id="MobiDB-lite"/>
    </source>
</evidence>
<comment type="similarity">
    <text evidence="1 9">Belongs to the TRAFAC class myosin-kinesin ATPase superfamily. Myosin family.</text>
</comment>
<dbReference type="SUPFAM" id="SSF52540">
    <property type="entry name" value="P-loop containing nucleoside triphosphate hydrolases"/>
    <property type="match status" value="1"/>
</dbReference>
<dbReference type="Gene3D" id="1.20.5.4820">
    <property type="match status" value="1"/>
</dbReference>
<keyword evidence="7 9" id="KW-0009">Actin-binding</keyword>
<dbReference type="GO" id="GO:0005524">
    <property type="term" value="F:ATP binding"/>
    <property type="evidence" value="ECO:0007669"/>
    <property type="project" value="UniProtKB-UniRule"/>
</dbReference>
<protein>
    <submittedName>
        <fullName evidence="14">Uncharacterized protein</fullName>
    </submittedName>
</protein>
<feature type="binding site" evidence="9">
    <location>
        <begin position="107"/>
        <end position="114"/>
    </location>
    <ligand>
        <name>ATP</name>
        <dbReference type="ChEBI" id="CHEBI:30616"/>
    </ligand>
</feature>
<dbReference type="PROSITE" id="PS51757">
    <property type="entry name" value="TH1"/>
    <property type="match status" value="1"/>
</dbReference>
<dbReference type="PRINTS" id="PR00452">
    <property type="entry name" value="SH3DOMAIN"/>
</dbReference>
<keyword evidence="6 9" id="KW-0505">Motor protein</keyword>
<dbReference type="FunFam" id="3.40.850.10:FF:000101">
    <property type="entry name" value="Slow myosin heavy chain 2"/>
    <property type="match status" value="1"/>
</dbReference>
<dbReference type="InterPro" id="IPR001452">
    <property type="entry name" value="SH3_domain"/>
</dbReference>
<keyword evidence="4 9" id="KW-0067">ATP-binding</keyword>
<dbReference type="SMART" id="SM00326">
    <property type="entry name" value="SH3"/>
    <property type="match status" value="1"/>
</dbReference>
<dbReference type="PROSITE" id="PS51456">
    <property type="entry name" value="MYOSIN_MOTOR"/>
    <property type="match status" value="1"/>
</dbReference>
<dbReference type="SMART" id="SM00242">
    <property type="entry name" value="MYSc"/>
    <property type="match status" value="1"/>
</dbReference>
<sequence length="1140" mass="129221">MAFHWQSKVNVQHVGVDDMVLIPKLTEQSIVENLKKRLQANSIFTYIGPVLISVNPFKQMPYFTEKEMLLYQGAAQYENAPHIYALADNMYRNMLIDNESQCVIISGESGAGKTVNAKFIMNYISRISGGGQKVQHIKDVILQSNPLLEAFGNSATVRNWNSSRFGKYVEIVFSRGGEPIGGKLSNFLLEKSRVVHQNEGDRNFHIFYQLCAGADKNLKSSLGIGDLQYYNYLNMSGVFKADDTDDGKEFESTLVFFLFQHAMKVVGVNEQDQLEVLRIVSAVLHIGNISFSEENNFAAVSGKDYLEFPAFLLGLTNGDIEAKLTGRKMESKWGTQKEEIDMKLNVEQANYTRDAWVKAIYARLFDYLVKKVNDAMNITSQSSSDNFSIGILDIYGFEIFNNNGFEQFCINFVNEKLQQIFIELTLKAEQEEYVREGIKWTEIDYFDNKIVCDLIETKRPPGIMSLLDDTCAQNHGQRDGVDRQLLTTLSKSFAGHAHFAPGSDSFLIKHYAGDVTYNVDGFCDRNRDVLYPDLILLMQKSSNTFIRSLFPENVAASAGKRPTTFSTKIRVSSNWIFISYKFQLQTQANTLVESLMKCSPHYVRCIKPNETKRPNDWDESRVKHQVEYLGLRENIRVRRAGFAYRRAFDKFAQRYAIVSPQTWPSFHGDQQKACEIICDSVHMEKSQYQMGRTKIFVKNPESLFLLEETRERKFDGFARVIQKAWRQFAARKQHIKQKEQAADLMYGKKERRRYSLNRNFVGDYIGLEHHPTLQSLVGKRQRVLFACTANKYDRKFRVSKLDMLLTANHLTLIGKEKVKSGPEKGKIVEVIKRQLDLPQIKSIGLSPYQDDFVIINVGGEEYTSLLETPFKTEFCTALSKAYKERTNGNLHLDFRNSHIVSYKKMKFDFSDGKRTVQFGSDGTSSAEKTLKPNGKVLNVSIGAGLPNTTRPSTERPQGGYTPRRDQLRTSTRRTNKNSYNGTQATRAAPVPSHGTNNNYNQQPPHASVPTPVSTNHQYSQEPARIPVMGNVINQLNNMNMAASGNSNPSAGRGPPPARGPKPPPPAKPKLNPVVIAVYPYEAQDVDELSFEAGDEIELMNKGMTSIKIKVFKRNSSDASGWWQGKINNRVGLFPGNYVKE</sequence>
<evidence type="ECO:0000259" key="13">
    <source>
        <dbReference type="PROSITE" id="PS51757"/>
    </source>
</evidence>
<dbReference type="InterPro" id="IPR036028">
    <property type="entry name" value="SH3-like_dom_sf"/>
</dbReference>
<evidence type="ECO:0000256" key="4">
    <source>
        <dbReference type="ARBA" id="ARBA00022840"/>
    </source>
</evidence>
<feature type="region of interest" description="Disordered" evidence="10">
    <location>
        <begin position="1039"/>
        <end position="1068"/>
    </location>
</feature>
<dbReference type="HOGENOM" id="CLU_000192_7_6_1"/>
<dbReference type="Gene3D" id="2.30.30.40">
    <property type="entry name" value="SH3 Domains"/>
    <property type="match status" value="1"/>
</dbReference>
<keyword evidence="15" id="KW-1185">Reference proteome</keyword>